<dbReference type="EMBL" id="VCKX01000122">
    <property type="protein sequence ID" value="TMR29340.1"/>
    <property type="molecule type" value="Genomic_DNA"/>
</dbReference>
<keyword evidence="8 11" id="KW-1133">Transmembrane helix</keyword>
<dbReference type="InterPro" id="IPR003660">
    <property type="entry name" value="HAMP_dom"/>
</dbReference>
<protein>
    <recommendedName>
        <fullName evidence="3">histidine kinase</fullName>
        <ecNumber evidence="3">2.7.13.3</ecNumber>
    </recommendedName>
</protein>
<gene>
    <name evidence="14" type="ORF">ETD85_32700</name>
</gene>
<dbReference type="InterPro" id="IPR036097">
    <property type="entry name" value="HisK_dim/P_sf"/>
</dbReference>
<reference evidence="14 15" key="1">
    <citation type="submission" date="2019-05" db="EMBL/GenBank/DDBJ databases">
        <title>Draft genome sequence of Nonomuraea zeae DSM 100528.</title>
        <authorList>
            <person name="Saricaoglu S."/>
            <person name="Isik K."/>
        </authorList>
    </citation>
    <scope>NUCLEOTIDE SEQUENCE [LARGE SCALE GENOMIC DNA]</scope>
    <source>
        <strain evidence="14 15">DSM 100528</strain>
    </source>
</reference>
<feature type="domain" description="Histidine kinase" evidence="12">
    <location>
        <begin position="164"/>
        <end position="369"/>
    </location>
</feature>
<keyword evidence="10 11" id="KW-0472">Membrane</keyword>
<dbReference type="SUPFAM" id="SSF55874">
    <property type="entry name" value="ATPase domain of HSP90 chaperone/DNA topoisomerase II/histidine kinase"/>
    <property type="match status" value="1"/>
</dbReference>
<dbReference type="Gene3D" id="3.30.565.10">
    <property type="entry name" value="Histidine kinase-like ATPase, C-terminal domain"/>
    <property type="match status" value="1"/>
</dbReference>
<feature type="transmembrane region" description="Helical" evidence="11">
    <location>
        <begin position="9"/>
        <end position="28"/>
    </location>
</feature>
<keyword evidence="4" id="KW-0597">Phosphoprotein</keyword>
<dbReference type="SUPFAM" id="SSF158472">
    <property type="entry name" value="HAMP domain-like"/>
    <property type="match status" value="1"/>
</dbReference>
<evidence type="ECO:0000256" key="5">
    <source>
        <dbReference type="ARBA" id="ARBA00022679"/>
    </source>
</evidence>
<keyword evidence="15" id="KW-1185">Reference proteome</keyword>
<evidence type="ECO:0000259" key="13">
    <source>
        <dbReference type="PROSITE" id="PS50885"/>
    </source>
</evidence>
<dbReference type="PANTHER" id="PTHR45436:SF5">
    <property type="entry name" value="SENSOR HISTIDINE KINASE TRCS"/>
    <property type="match status" value="1"/>
</dbReference>
<keyword evidence="6 11" id="KW-0812">Transmembrane</keyword>
<dbReference type="GO" id="GO:0000155">
    <property type="term" value="F:phosphorelay sensor kinase activity"/>
    <property type="evidence" value="ECO:0007669"/>
    <property type="project" value="InterPro"/>
</dbReference>
<dbReference type="Gene3D" id="6.10.340.10">
    <property type="match status" value="1"/>
</dbReference>
<dbReference type="InterPro" id="IPR004358">
    <property type="entry name" value="Sig_transdc_His_kin-like_C"/>
</dbReference>
<sequence>MRATIRTRLTLAFGGLFLVAVTLVLFAANRMVERAFDGSVNVWSEESQDRHAPPGIKVPSEFDTERVVRAVRADVLSSQWQITLVSIAVMGVMAFGLCWWLSGRALRPVHRITGTARRLSLSNLDERINMKGPRDELKELADTFDAMLDRLARSAADQRRFVANASHELRTPLAVQRAAIEIGLADASPERVAAMRAELLRSTERSERLIDGLLALAQGERGPRMRTPVDLAAAVRRAVEQHATPGISIDLDLRPVTIAGDEVLFTRLVDNLVQNAVRHNHPGGRVTVRVAPRAGLVISNTGPLVDPGRVDELFQPFRRLHPDRTGSGEGAGLGLSIVAAIAAAHDAAVTATANPDGGLTVHVSLPGTAAAP</sequence>
<evidence type="ECO:0000256" key="6">
    <source>
        <dbReference type="ARBA" id="ARBA00022692"/>
    </source>
</evidence>
<organism evidence="14 15">
    <name type="scientific">Nonomuraea zeae</name>
    <dbReference type="NCBI Taxonomy" id="1642303"/>
    <lineage>
        <taxon>Bacteria</taxon>
        <taxon>Bacillati</taxon>
        <taxon>Actinomycetota</taxon>
        <taxon>Actinomycetes</taxon>
        <taxon>Streptosporangiales</taxon>
        <taxon>Streptosporangiaceae</taxon>
        <taxon>Nonomuraea</taxon>
    </lineage>
</organism>
<dbReference type="Pfam" id="PF00512">
    <property type="entry name" value="HisKA"/>
    <property type="match status" value="1"/>
</dbReference>
<dbReference type="SUPFAM" id="SSF47384">
    <property type="entry name" value="Homodimeric domain of signal transducing histidine kinase"/>
    <property type="match status" value="1"/>
</dbReference>
<keyword evidence="5" id="KW-0808">Transferase</keyword>
<dbReference type="Pfam" id="PF00672">
    <property type="entry name" value="HAMP"/>
    <property type="match status" value="1"/>
</dbReference>
<dbReference type="InterPro" id="IPR005467">
    <property type="entry name" value="His_kinase_dom"/>
</dbReference>
<proteinExistence type="predicted"/>
<evidence type="ECO:0000256" key="11">
    <source>
        <dbReference type="SAM" id="Phobius"/>
    </source>
</evidence>
<evidence type="ECO:0000256" key="8">
    <source>
        <dbReference type="ARBA" id="ARBA00022989"/>
    </source>
</evidence>
<dbReference type="Proteomes" id="UP000306628">
    <property type="component" value="Unassembled WGS sequence"/>
</dbReference>
<dbReference type="InterPro" id="IPR003594">
    <property type="entry name" value="HATPase_dom"/>
</dbReference>
<evidence type="ECO:0000313" key="14">
    <source>
        <dbReference type="EMBL" id="TMR29340.1"/>
    </source>
</evidence>
<evidence type="ECO:0000259" key="12">
    <source>
        <dbReference type="PROSITE" id="PS50109"/>
    </source>
</evidence>
<feature type="domain" description="HAMP" evidence="13">
    <location>
        <begin position="103"/>
        <end position="156"/>
    </location>
</feature>
<keyword evidence="7 14" id="KW-0418">Kinase</keyword>
<evidence type="ECO:0000256" key="9">
    <source>
        <dbReference type="ARBA" id="ARBA00023012"/>
    </source>
</evidence>
<dbReference type="SMART" id="SM00387">
    <property type="entry name" value="HATPase_c"/>
    <property type="match status" value="1"/>
</dbReference>
<dbReference type="AlphaFoldDB" id="A0A5S4GSG6"/>
<name>A0A5S4GSG6_9ACTN</name>
<evidence type="ECO:0000256" key="1">
    <source>
        <dbReference type="ARBA" id="ARBA00000085"/>
    </source>
</evidence>
<dbReference type="CDD" id="cd06225">
    <property type="entry name" value="HAMP"/>
    <property type="match status" value="1"/>
</dbReference>
<dbReference type="Gene3D" id="1.10.287.130">
    <property type="match status" value="1"/>
</dbReference>
<evidence type="ECO:0000313" key="15">
    <source>
        <dbReference type="Proteomes" id="UP000306628"/>
    </source>
</evidence>
<comment type="catalytic activity">
    <reaction evidence="1">
        <text>ATP + protein L-histidine = ADP + protein N-phospho-L-histidine.</text>
        <dbReference type="EC" id="2.7.13.3"/>
    </reaction>
</comment>
<keyword evidence="9" id="KW-0902">Two-component regulatory system</keyword>
<feature type="transmembrane region" description="Helical" evidence="11">
    <location>
        <begin position="80"/>
        <end position="101"/>
    </location>
</feature>
<evidence type="ECO:0000256" key="2">
    <source>
        <dbReference type="ARBA" id="ARBA00004236"/>
    </source>
</evidence>
<dbReference type="SMART" id="SM00304">
    <property type="entry name" value="HAMP"/>
    <property type="match status" value="1"/>
</dbReference>
<comment type="caution">
    <text evidence="14">The sequence shown here is derived from an EMBL/GenBank/DDBJ whole genome shotgun (WGS) entry which is preliminary data.</text>
</comment>
<dbReference type="InterPro" id="IPR003661">
    <property type="entry name" value="HisK_dim/P_dom"/>
</dbReference>
<evidence type="ECO:0000256" key="10">
    <source>
        <dbReference type="ARBA" id="ARBA00023136"/>
    </source>
</evidence>
<dbReference type="CDD" id="cd00082">
    <property type="entry name" value="HisKA"/>
    <property type="match status" value="1"/>
</dbReference>
<dbReference type="PRINTS" id="PR00344">
    <property type="entry name" value="BCTRLSENSOR"/>
</dbReference>
<accession>A0A5S4GSG6</accession>
<dbReference type="Pfam" id="PF02518">
    <property type="entry name" value="HATPase_c"/>
    <property type="match status" value="1"/>
</dbReference>
<dbReference type="OrthoDB" id="3224230at2"/>
<dbReference type="GO" id="GO:0005886">
    <property type="term" value="C:plasma membrane"/>
    <property type="evidence" value="ECO:0007669"/>
    <property type="project" value="UniProtKB-SubCell"/>
</dbReference>
<dbReference type="PANTHER" id="PTHR45436">
    <property type="entry name" value="SENSOR HISTIDINE KINASE YKOH"/>
    <property type="match status" value="1"/>
</dbReference>
<comment type="subcellular location">
    <subcellularLocation>
        <location evidence="2">Cell membrane</location>
    </subcellularLocation>
</comment>
<dbReference type="PROSITE" id="PS50885">
    <property type="entry name" value="HAMP"/>
    <property type="match status" value="1"/>
</dbReference>
<evidence type="ECO:0000256" key="3">
    <source>
        <dbReference type="ARBA" id="ARBA00012438"/>
    </source>
</evidence>
<dbReference type="RefSeq" id="WP_138693670.1">
    <property type="nucleotide sequence ID" value="NZ_JBHSAZ010000043.1"/>
</dbReference>
<evidence type="ECO:0000256" key="4">
    <source>
        <dbReference type="ARBA" id="ARBA00022553"/>
    </source>
</evidence>
<evidence type="ECO:0000256" key="7">
    <source>
        <dbReference type="ARBA" id="ARBA00022777"/>
    </source>
</evidence>
<dbReference type="InterPro" id="IPR036890">
    <property type="entry name" value="HATPase_C_sf"/>
</dbReference>
<dbReference type="SMART" id="SM00388">
    <property type="entry name" value="HisKA"/>
    <property type="match status" value="1"/>
</dbReference>
<dbReference type="EC" id="2.7.13.3" evidence="3"/>
<dbReference type="PROSITE" id="PS50109">
    <property type="entry name" value="HIS_KIN"/>
    <property type="match status" value="1"/>
</dbReference>
<dbReference type="InterPro" id="IPR050428">
    <property type="entry name" value="TCS_sensor_his_kinase"/>
</dbReference>